<dbReference type="Pfam" id="PF01075">
    <property type="entry name" value="Glyco_transf_9"/>
    <property type="match status" value="1"/>
</dbReference>
<dbReference type="Gene3D" id="3.40.50.2000">
    <property type="entry name" value="Glycogen Phosphorylase B"/>
    <property type="match status" value="1"/>
</dbReference>
<sequence>MSFATPIGRIWRLVALRRQHCLRHLVWFWRSLFPRWRREPIHIWSVASGLGDEIMVLGAAQGLVKQFPQADITLHARHINVIGGGRGAVKIVEFTEGNLPSAGIGIRYQAKHRFPIIEQMGRELGVRLLEFPILLDEKYVVEQDVEVADDRIVIVVQTSASAWTLNKQWIGENWKSLIEMLPTEWAIVEVGNESVLRSPPRHPRFRTMVGATSINEYVATIRRASLFVGPVSSGMHLAHAFQIPSVIIVGGYELGNHPYPLAHQFGTKVKCAPCWLRTPCPYDRRCLREITPKMVVEEIHKILKKGSNTASGFAMKAI</sequence>
<dbReference type="Proteomes" id="UP000306196">
    <property type="component" value="Unassembled WGS sequence"/>
</dbReference>
<proteinExistence type="predicted"/>
<keyword evidence="4" id="KW-1185">Reference proteome</keyword>
<reference evidence="3 4" key="1">
    <citation type="submission" date="2019-05" db="EMBL/GenBank/DDBJ databases">
        <title>Verrucobacter flavum gen. nov., sp. nov. a new member of the family Verrucomicrobiaceae.</title>
        <authorList>
            <person name="Szuroczki S."/>
            <person name="Abbaszade G."/>
            <person name="Szabo A."/>
            <person name="Felfoldi T."/>
            <person name="Schumann P."/>
            <person name="Boka K."/>
            <person name="Keki Z."/>
            <person name="Toumi M."/>
            <person name="Toth E."/>
        </authorList>
    </citation>
    <scope>NUCLEOTIDE SEQUENCE [LARGE SCALE GENOMIC DNA]</scope>
    <source>
        <strain evidence="3 4">MG-N-17</strain>
    </source>
</reference>
<evidence type="ECO:0000256" key="2">
    <source>
        <dbReference type="ARBA" id="ARBA00022679"/>
    </source>
</evidence>
<dbReference type="EMBL" id="VAUV01000014">
    <property type="protein sequence ID" value="TLD69264.1"/>
    <property type="molecule type" value="Genomic_DNA"/>
</dbReference>
<evidence type="ECO:0000313" key="3">
    <source>
        <dbReference type="EMBL" id="TLD69264.1"/>
    </source>
</evidence>
<evidence type="ECO:0000256" key="1">
    <source>
        <dbReference type="ARBA" id="ARBA00022676"/>
    </source>
</evidence>
<dbReference type="SUPFAM" id="SSF53756">
    <property type="entry name" value="UDP-Glycosyltransferase/glycogen phosphorylase"/>
    <property type="match status" value="1"/>
</dbReference>
<name>A0A5R8KAE4_9BACT</name>
<accession>A0A5R8KAE4</accession>
<dbReference type="InterPro" id="IPR002201">
    <property type="entry name" value="Glyco_trans_9"/>
</dbReference>
<organism evidence="3 4">
    <name type="scientific">Phragmitibacter flavus</name>
    <dbReference type="NCBI Taxonomy" id="2576071"/>
    <lineage>
        <taxon>Bacteria</taxon>
        <taxon>Pseudomonadati</taxon>
        <taxon>Verrucomicrobiota</taxon>
        <taxon>Verrucomicrobiia</taxon>
        <taxon>Verrucomicrobiales</taxon>
        <taxon>Verrucomicrobiaceae</taxon>
        <taxon>Phragmitibacter</taxon>
    </lineage>
</organism>
<dbReference type="GO" id="GO:0008713">
    <property type="term" value="F:ADP-heptose-lipopolysaccharide heptosyltransferase activity"/>
    <property type="evidence" value="ECO:0007669"/>
    <property type="project" value="TreeGrafter"/>
</dbReference>
<keyword evidence="2 3" id="KW-0808">Transferase</keyword>
<gene>
    <name evidence="3" type="ORF">FEM03_17995</name>
</gene>
<protein>
    <submittedName>
        <fullName evidence="3">Glycosyltransferase family 9 protein</fullName>
    </submittedName>
</protein>
<keyword evidence="1" id="KW-0328">Glycosyltransferase</keyword>
<dbReference type="OrthoDB" id="182219at2"/>
<comment type="caution">
    <text evidence="3">The sequence shown here is derived from an EMBL/GenBank/DDBJ whole genome shotgun (WGS) entry which is preliminary data.</text>
</comment>
<evidence type="ECO:0000313" key="4">
    <source>
        <dbReference type="Proteomes" id="UP000306196"/>
    </source>
</evidence>
<dbReference type="AlphaFoldDB" id="A0A5R8KAE4"/>
<dbReference type="GO" id="GO:0009244">
    <property type="term" value="P:lipopolysaccharide core region biosynthetic process"/>
    <property type="evidence" value="ECO:0007669"/>
    <property type="project" value="TreeGrafter"/>
</dbReference>
<dbReference type="InterPro" id="IPR051199">
    <property type="entry name" value="LPS_LOS_Heptosyltrfase"/>
</dbReference>
<dbReference type="PANTHER" id="PTHR30160">
    <property type="entry name" value="TETRAACYLDISACCHARIDE 4'-KINASE-RELATED"/>
    <property type="match status" value="1"/>
</dbReference>
<dbReference type="GO" id="GO:0005829">
    <property type="term" value="C:cytosol"/>
    <property type="evidence" value="ECO:0007669"/>
    <property type="project" value="TreeGrafter"/>
</dbReference>